<dbReference type="PANTHER" id="PTHR46082">
    <property type="entry name" value="ATP/GTP-BINDING PROTEIN-RELATED"/>
    <property type="match status" value="1"/>
</dbReference>
<feature type="region of interest" description="Disordered" evidence="1">
    <location>
        <begin position="889"/>
        <end position="959"/>
    </location>
</feature>
<proteinExistence type="predicted"/>
<evidence type="ECO:0000313" key="3">
    <source>
        <dbReference type="Proteomes" id="UP000694501"/>
    </source>
</evidence>
<protein>
    <submittedName>
        <fullName evidence="2">Tetratricopeptide repeat protein</fullName>
    </submittedName>
</protein>
<dbReference type="InterPro" id="IPR053137">
    <property type="entry name" value="NLR-like"/>
</dbReference>
<feature type="region of interest" description="Disordered" evidence="1">
    <location>
        <begin position="61"/>
        <end position="85"/>
    </location>
</feature>
<dbReference type="EMBL" id="JAELVF020000001">
    <property type="protein sequence ID" value="MBU7596291.1"/>
    <property type="molecule type" value="Genomic_DNA"/>
</dbReference>
<organism evidence="2 3">
    <name type="scientific">Streptomyces tardus</name>
    <dbReference type="NCBI Taxonomy" id="2780544"/>
    <lineage>
        <taxon>Bacteria</taxon>
        <taxon>Bacillati</taxon>
        <taxon>Actinomycetota</taxon>
        <taxon>Actinomycetes</taxon>
        <taxon>Kitasatosporales</taxon>
        <taxon>Streptomycetaceae</taxon>
        <taxon>Streptomyces</taxon>
    </lineage>
</organism>
<comment type="caution">
    <text evidence="2">The sequence shown here is derived from an EMBL/GenBank/DDBJ whole genome shotgun (WGS) entry which is preliminary data.</text>
</comment>
<keyword evidence="3" id="KW-1185">Reference proteome</keyword>
<sequence length="1285" mass="137258">MPRRRERGTPSDRGSAKARATQPGRAGDADRTPAGPVGAFGSRSVYVGGDNHGRISTGDTYVLPADTVRPPAEVPPPVDRIDLPHPGNARFAGREGELAGIEAAFEAGHSIQVVHGLGGVGKSALALEYARRRRGPAGRYRLIHWMRADSPRQITSGLAALADRTQGHLRLSGLDEQQRAAWAIGWLQSFSDWLLVFDNVEQPAELDPILGRLTGGHHLVTSRLGTGWNHLPRTLALDVLPPNAAVSMLSALSGLDRETAGLAQVADALGHLPLALEQAAAYLEQEQLQPADYLRLLRAHPAQALGPHDPHSTTLVQVLRQSLTAVEEQDPRGAHVLRVLSWFSAERIPRRLLRSLREDRSRPSRRLLARTVVRWTLPYARRRLAQRVGWRRPRGAGTWSAAHTALPGWERAVSRLRAYGLVRLDGDSIAVHPLVGTVMRTPQPGDPHRNPSAVEAARQEAVDLLLTAVSTHRHDDPAQQPYWQSLLPQIEAYARHTDPVRDRADTAVVLRHAAQYLLTEQLRAQEAASLLERAVSALERDVVLPGMRREAARAARTLLADALMQSGRLREAIALHEENVFNGPADSRIPFARQPDLAETGALALAHVHAGQGAEAVRWAERAVAGRTARHGPLHSRTLAARNDRALAFRLVGRYRLALAEHELVAAHTVAPTHLPQSARTAGCAGPDGRGRHRLAGGHGRQRGGAGRGDHHAGGQEEQCLERAVGQEVEDGGRAVSGAPTAPAVRPATLPMNAVLWLLAVPSLGFGLLYSRLPDWFDGDSLAPTLTTSVLATGVALVGALVTYATWRHTTVLGRDPDPGPVLLGPLHGPARPVRLRTDRTARAARNDRALAFRLVGRYRLALAALPPFSGFFSKEAVLGAAEHAAVEGGTVGTKPDGSGGTGGTVGTKPDGSGGTGSAEPDRSTGITSPHGGTRSTGPDGATGSEGGTSPIGRTALDGGHSIRDALVSRTNLARALHDTGDVLRAASLLATSVAEAEQLLGPLHPITRDIGAALVDNRLLRGELTGAREQLKRDLAEMGAAFATRHPEVRVAHVQLAEVLSGLGEHGEACALLTEILRSWEETVGTGEPATLSARADLVRAHLAADEAARALTLQEENVRLAREHLGRDHPATRDHQALRNQLYGRTGDWPRAVAAHEELASDLEDAPGSADVGALLAAVRHQLALAYLESGDAERAVVLAEHTLSLLEQYGGRLRTDSLYARSVLARAYAATGDTERGAAMLRHALADAELHHGQDAVTSARLRTTARTWEASRPPTGRPGPA</sequence>
<dbReference type="PANTHER" id="PTHR46082:SF6">
    <property type="entry name" value="AAA+ ATPASE DOMAIN-CONTAINING PROTEIN-RELATED"/>
    <property type="match status" value="1"/>
</dbReference>
<evidence type="ECO:0000256" key="1">
    <source>
        <dbReference type="SAM" id="MobiDB-lite"/>
    </source>
</evidence>
<accession>A0A949JAR5</accession>
<dbReference type="Proteomes" id="UP000694501">
    <property type="component" value="Unassembled WGS sequence"/>
</dbReference>
<feature type="compositionally biased region" description="Gly residues" evidence="1">
    <location>
        <begin position="898"/>
        <end position="917"/>
    </location>
</feature>
<feature type="region of interest" description="Disordered" evidence="1">
    <location>
        <begin position="1"/>
        <end position="48"/>
    </location>
</feature>
<feature type="compositionally biased region" description="Basic residues" evidence="1">
    <location>
        <begin position="691"/>
        <end position="702"/>
    </location>
</feature>
<feature type="region of interest" description="Disordered" evidence="1">
    <location>
        <begin position="677"/>
        <end position="717"/>
    </location>
</feature>
<dbReference type="Pfam" id="PF13374">
    <property type="entry name" value="TPR_10"/>
    <property type="match status" value="2"/>
</dbReference>
<reference evidence="2" key="1">
    <citation type="submission" date="2021-06" db="EMBL/GenBank/DDBJ databases">
        <title>Sequencing of actinobacteria type strains.</title>
        <authorList>
            <person name="Nguyen G.-S."/>
            <person name="Wentzel A."/>
        </authorList>
    </citation>
    <scope>NUCLEOTIDE SEQUENCE</scope>
    <source>
        <strain evidence="2">P38-E01</strain>
    </source>
</reference>
<name>A0A949JAR5_9ACTN</name>
<gene>
    <name evidence="2" type="ORF">JGS22_001215</name>
</gene>
<evidence type="ECO:0000313" key="2">
    <source>
        <dbReference type="EMBL" id="MBU7596291.1"/>
    </source>
</evidence>